<proteinExistence type="predicted"/>
<dbReference type="EMBL" id="JAQPYS010000115">
    <property type="protein sequence ID" value="MDC7138520.1"/>
    <property type="molecule type" value="Genomic_DNA"/>
</dbReference>
<name>A0ABT5HD59_9BACE</name>
<reference evidence="1 2" key="1">
    <citation type="submission" date="2023-01" db="EMBL/GenBank/DDBJ databases">
        <title>Exploring GABA producing Bacteroides strains toward improving mental health.</title>
        <authorList>
            <person name="Yousuf B."/>
            <person name="Bouhlel N.E."/>
            <person name="Mottawea W."/>
            <person name="Hammami R."/>
        </authorList>
    </citation>
    <scope>NUCLEOTIDE SEQUENCE [LARGE SCALE GENOMIC DNA]</scope>
    <source>
        <strain evidence="1 2">UO.H1054</strain>
    </source>
</reference>
<evidence type="ECO:0000313" key="2">
    <source>
        <dbReference type="Proteomes" id="UP001215398"/>
    </source>
</evidence>
<feature type="non-terminal residue" evidence="1">
    <location>
        <position position="60"/>
    </location>
</feature>
<gene>
    <name evidence="1" type="ORF">PQG98_19550</name>
</gene>
<organism evidence="1 2">
    <name type="scientific">Bacteroides zhangwenhongii</name>
    <dbReference type="NCBI Taxonomy" id="2650157"/>
    <lineage>
        <taxon>Bacteria</taxon>
        <taxon>Pseudomonadati</taxon>
        <taxon>Bacteroidota</taxon>
        <taxon>Bacteroidia</taxon>
        <taxon>Bacteroidales</taxon>
        <taxon>Bacteroidaceae</taxon>
        <taxon>Bacteroides</taxon>
    </lineage>
</organism>
<accession>A0ABT5HD59</accession>
<evidence type="ECO:0000313" key="1">
    <source>
        <dbReference type="EMBL" id="MDC7138520.1"/>
    </source>
</evidence>
<protein>
    <submittedName>
        <fullName evidence="1">NAD(P)-dependent alcohol dehydrogenase</fullName>
    </submittedName>
</protein>
<dbReference type="Gene3D" id="3.40.50.720">
    <property type="entry name" value="NAD(P)-binding Rossmann-like Domain"/>
    <property type="match status" value="1"/>
</dbReference>
<sequence length="60" mass="6561">IPANYEPIQYVAMLKMGGEMAIVGLPDKSTLNIANMAFLSQRKVYGSLIGGIKETQEMLD</sequence>
<keyword evidence="2" id="KW-1185">Reference proteome</keyword>
<comment type="caution">
    <text evidence="1">The sequence shown here is derived from an EMBL/GenBank/DDBJ whole genome shotgun (WGS) entry which is preliminary data.</text>
</comment>
<feature type="non-terminal residue" evidence="1">
    <location>
        <position position="1"/>
    </location>
</feature>
<dbReference type="Proteomes" id="UP001215398">
    <property type="component" value="Unassembled WGS sequence"/>
</dbReference>